<organism evidence="7 8">
    <name type="scientific">Mycolicibacterium arabiense</name>
    <dbReference type="NCBI Taxonomy" id="1286181"/>
    <lineage>
        <taxon>Bacteria</taxon>
        <taxon>Bacillati</taxon>
        <taxon>Actinomycetota</taxon>
        <taxon>Actinomycetes</taxon>
        <taxon>Mycobacteriales</taxon>
        <taxon>Mycobacteriaceae</taxon>
        <taxon>Mycolicibacterium</taxon>
    </lineage>
</organism>
<evidence type="ECO:0000259" key="6">
    <source>
        <dbReference type="Pfam" id="PF00732"/>
    </source>
</evidence>
<evidence type="ECO:0000256" key="1">
    <source>
        <dbReference type="ARBA" id="ARBA00001974"/>
    </source>
</evidence>
<dbReference type="Gene3D" id="3.30.410.40">
    <property type="match status" value="1"/>
</dbReference>
<evidence type="ECO:0000256" key="5">
    <source>
        <dbReference type="SAM" id="MobiDB-lite"/>
    </source>
</evidence>
<dbReference type="AlphaFoldDB" id="A0A7I7RSC6"/>
<geneLocation type="plasmid" evidence="7">
    <name>pJCM18538</name>
</geneLocation>
<dbReference type="GO" id="GO:0016614">
    <property type="term" value="F:oxidoreductase activity, acting on CH-OH group of donors"/>
    <property type="evidence" value="ECO:0007669"/>
    <property type="project" value="InterPro"/>
</dbReference>
<dbReference type="Gene3D" id="3.50.50.60">
    <property type="entry name" value="FAD/NAD(P)-binding domain"/>
    <property type="match status" value="1"/>
</dbReference>
<comment type="cofactor">
    <cofactor evidence="1">
        <name>FAD</name>
        <dbReference type="ChEBI" id="CHEBI:57692"/>
    </cofactor>
</comment>
<keyword evidence="3" id="KW-0285">Flavoprotein</keyword>
<evidence type="ECO:0000313" key="7">
    <source>
        <dbReference type="EMBL" id="BBY46715.1"/>
    </source>
</evidence>
<dbReference type="SUPFAM" id="SSF51905">
    <property type="entry name" value="FAD/NAD(P)-binding domain"/>
    <property type="match status" value="1"/>
</dbReference>
<evidence type="ECO:0000313" key="8">
    <source>
        <dbReference type="Proteomes" id="UP000467428"/>
    </source>
</evidence>
<dbReference type="InterPro" id="IPR012132">
    <property type="entry name" value="GMC_OxRdtase"/>
</dbReference>
<evidence type="ECO:0000256" key="2">
    <source>
        <dbReference type="ARBA" id="ARBA00010790"/>
    </source>
</evidence>
<keyword evidence="7" id="KW-0614">Plasmid</keyword>
<dbReference type="RefSeq" id="WP_163916262.1">
    <property type="nucleotide sequence ID" value="NZ_AP022592.1"/>
</dbReference>
<dbReference type="PANTHER" id="PTHR11552">
    <property type="entry name" value="GLUCOSE-METHANOL-CHOLINE GMC OXIDOREDUCTASE"/>
    <property type="match status" value="1"/>
</dbReference>
<dbReference type="GO" id="GO:0050660">
    <property type="term" value="F:flavin adenine dinucleotide binding"/>
    <property type="evidence" value="ECO:0007669"/>
    <property type="project" value="InterPro"/>
</dbReference>
<gene>
    <name evidence="7" type="ORF">MARA_01450</name>
</gene>
<dbReference type="PANTHER" id="PTHR11552:SF147">
    <property type="entry name" value="CHOLINE DEHYDROGENASE, MITOCHONDRIAL"/>
    <property type="match status" value="1"/>
</dbReference>
<dbReference type="Proteomes" id="UP000467428">
    <property type="component" value="Plasmid pJCM18538"/>
</dbReference>
<accession>A0A7I7RSC6</accession>
<evidence type="ECO:0000256" key="4">
    <source>
        <dbReference type="ARBA" id="ARBA00022827"/>
    </source>
</evidence>
<evidence type="ECO:0000256" key="3">
    <source>
        <dbReference type="ARBA" id="ARBA00022630"/>
    </source>
</evidence>
<proteinExistence type="inferred from homology"/>
<keyword evidence="8" id="KW-1185">Reference proteome</keyword>
<reference evidence="7 8" key="1">
    <citation type="journal article" date="2019" name="Emerg. Microbes Infect.">
        <title>Comprehensive subspecies identification of 175 nontuberculous mycobacteria species based on 7547 genomic profiles.</title>
        <authorList>
            <person name="Matsumoto Y."/>
            <person name="Kinjo T."/>
            <person name="Motooka D."/>
            <person name="Nabeya D."/>
            <person name="Jung N."/>
            <person name="Uechi K."/>
            <person name="Horii T."/>
            <person name="Iida T."/>
            <person name="Fujita J."/>
            <person name="Nakamura S."/>
        </authorList>
    </citation>
    <scope>NUCLEOTIDE SEQUENCE [LARGE SCALE GENOMIC DNA]</scope>
    <source>
        <strain evidence="7 8">JCM 18538</strain>
        <plasmid evidence="7">pJCM18538</plasmid>
    </source>
</reference>
<name>A0A7I7RSC6_9MYCO</name>
<comment type="similarity">
    <text evidence="2">Belongs to the GMC oxidoreductase family.</text>
</comment>
<keyword evidence="4" id="KW-0274">FAD</keyword>
<dbReference type="InterPro" id="IPR000172">
    <property type="entry name" value="GMC_OxRdtase_N"/>
</dbReference>
<dbReference type="InterPro" id="IPR036188">
    <property type="entry name" value="FAD/NAD-bd_sf"/>
</dbReference>
<feature type="domain" description="Glucose-methanol-choline oxidoreductase N-terminal" evidence="6">
    <location>
        <begin position="5"/>
        <end position="260"/>
    </location>
</feature>
<sequence>MQSHYDYVVIGGGTGGSVVASRLSEGDATVLLLEAGPETAPATVSDVDAFPAEVLGSGLDWARTTAPQPGTAGAVHVWSSGKVLGGSSATNAMAHIRGHPASYDRWAEHGAVGWNYDDMLPYFKRSETAAGRDPALRGTAGPLAVTQVSPDGLGAEAFRQAILQAGYPATGDVNGLQQEGVFAFDMNIVDGRRQTTADAYLGPVRGRDNLDVIGGATVRRLRVDAGRCVAVEFTKGGSLHSVGVDGEAVVAAGSVGVTSLVDAVGNRAGGSPARGRRRRGARPTGCWSESAGSHSK</sequence>
<dbReference type="Pfam" id="PF00732">
    <property type="entry name" value="GMC_oxred_N"/>
    <property type="match status" value="1"/>
</dbReference>
<feature type="region of interest" description="Disordered" evidence="5">
    <location>
        <begin position="266"/>
        <end position="296"/>
    </location>
</feature>
<dbReference type="KEGG" id="marz:MARA_01450"/>
<dbReference type="EMBL" id="AP022592">
    <property type="protein sequence ID" value="BBY46715.1"/>
    <property type="molecule type" value="Genomic_DNA"/>
</dbReference>
<protein>
    <recommendedName>
        <fullName evidence="6">Glucose-methanol-choline oxidoreductase N-terminal domain-containing protein</fullName>
    </recommendedName>
</protein>